<feature type="region of interest" description="Disordered" evidence="1">
    <location>
        <begin position="572"/>
        <end position="595"/>
    </location>
</feature>
<dbReference type="PANTHER" id="PTHR13318">
    <property type="entry name" value="PARTNER OF PAIRED, ISOFORM B-RELATED"/>
    <property type="match status" value="1"/>
</dbReference>
<dbReference type="Gene3D" id="3.80.10.10">
    <property type="entry name" value="Ribonuclease Inhibitor"/>
    <property type="match status" value="2"/>
</dbReference>
<gene>
    <name evidence="2" type="primary">FBXL4</name>
    <name evidence="2" type="ORF">BG011_007553</name>
</gene>
<feature type="compositionally biased region" description="Basic and acidic residues" evidence="1">
    <location>
        <begin position="537"/>
        <end position="547"/>
    </location>
</feature>
<keyword evidence="3" id="KW-1185">Reference proteome</keyword>
<dbReference type="Pfam" id="PF13516">
    <property type="entry name" value="LRR_6"/>
    <property type="match status" value="1"/>
</dbReference>
<reference evidence="2" key="1">
    <citation type="journal article" date="2020" name="Fungal Divers.">
        <title>Resolving the Mortierellaceae phylogeny through synthesis of multi-gene phylogenetics and phylogenomics.</title>
        <authorList>
            <person name="Vandepol N."/>
            <person name="Liber J."/>
            <person name="Desiro A."/>
            <person name="Na H."/>
            <person name="Kennedy M."/>
            <person name="Barry K."/>
            <person name="Grigoriev I.V."/>
            <person name="Miller A.N."/>
            <person name="O'Donnell K."/>
            <person name="Stajich J.E."/>
            <person name="Bonito G."/>
        </authorList>
    </citation>
    <scope>NUCLEOTIDE SEQUENCE</scope>
    <source>
        <strain evidence="2">KOD948</strain>
    </source>
</reference>
<feature type="region of interest" description="Disordered" evidence="1">
    <location>
        <begin position="608"/>
        <end position="630"/>
    </location>
</feature>
<protein>
    <submittedName>
        <fullName evidence="2">F-box and leucine-rich repeat protein 4</fullName>
    </submittedName>
</protein>
<dbReference type="GO" id="GO:0031146">
    <property type="term" value="P:SCF-dependent proteasomal ubiquitin-dependent protein catabolic process"/>
    <property type="evidence" value="ECO:0007669"/>
    <property type="project" value="TreeGrafter"/>
</dbReference>
<accession>A0A9P6PPW5</accession>
<evidence type="ECO:0000313" key="3">
    <source>
        <dbReference type="Proteomes" id="UP000726737"/>
    </source>
</evidence>
<sequence>MIFNCFDGPTLKTGSLVCKVWYCHTSEILWRQLIIPKDWYHHDFTQLWPILDRHGSVIKTLSLELSASARMVPEVDMDMIAGQLQSILARAPNLERLNIQLPRDTRILRVVQTVTQHLKRLQQFETDIMCWEPEDMTALFQGCPELHHIAGHNFSGEILEAIAAANLNTTICTNTNTNIDTDKNADLGADRGTDKSIAFTTSSSISRRRKLDRLDCTHPRFDDDELIAFAEQFPNLLQLSVSLHQQLTAKALIGIARHCFQLEHLNFHFCLGLHSSGFRSILQVSPNLRFLDLGLSEEIQDSDIALVAAHCPKLETLRLPFCANVSHVGVSAIVRSCVHLQHLDISWCDKVLLSIFDCNSSNEPPTTVQWTDAETGTETSTTEATILPSQSQPWVCLGLRHLDVSGIHAAYSVEASTAPTLLPYMYHQISLLTELQYLKFSGHSFPLRLLELGKPYLSRLKGLETLDIVNMNSPLPWSDIIEIGNLFPNLKRFQFRSSDVIPPLSTTEQEMIRLATDGHEKRGPFLGVQPVPTGGDTEMRNRGEGGREGSGAGSTNMTENVPGVVALVVASSTNGRPPSSKRMRACPRESTSGPVPVSTIYLQEATTTVKAEPEDPQGDADKIAKDEQKQQDWIHDGVMKATLRSGLEISFQTNGEDVEDTQGGDEGWGVIGF</sequence>
<dbReference type="OrthoDB" id="10257471at2759"/>
<feature type="region of interest" description="Disordered" evidence="1">
    <location>
        <begin position="521"/>
        <end position="558"/>
    </location>
</feature>
<feature type="compositionally biased region" description="Basic and acidic residues" evidence="1">
    <location>
        <begin position="619"/>
        <end position="630"/>
    </location>
</feature>
<comment type="caution">
    <text evidence="2">The sequence shown here is derived from an EMBL/GenBank/DDBJ whole genome shotgun (WGS) entry which is preliminary data.</text>
</comment>
<dbReference type="SUPFAM" id="SSF52047">
    <property type="entry name" value="RNI-like"/>
    <property type="match status" value="1"/>
</dbReference>
<dbReference type="AlphaFoldDB" id="A0A9P6PPW5"/>
<evidence type="ECO:0000256" key="1">
    <source>
        <dbReference type="SAM" id="MobiDB-lite"/>
    </source>
</evidence>
<dbReference type="InterPro" id="IPR006553">
    <property type="entry name" value="Leu-rich_rpt_Cys-con_subtyp"/>
</dbReference>
<dbReference type="InterPro" id="IPR032675">
    <property type="entry name" value="LRR_dom_sf"/>
</dbReference>
<dbReference type="SMART" id="SM00367">
    <property type="entry name" value="LRR_CC"/>
    <property type="match status" value="5"/>
</dbReference>
<organism evidence="2 3">
    <name type="scientific">Mortierella polycephala</name>
    <dbReference type="NCBI Taxonomy" id="41804"/>
    <lineage>
        <taxon>Eukaryota</taxon>
        <taxon>Fungi</taxon>
        <taxon>Fungi incertae sedis</taxon>
        <taxon>Mucoromycota</taxon>
        <taxon>Mortierellomycotina</taxon>
        <taxon>Mortierellomycetes</taxon>
        <taxon>Mortierellales</taxon>
        <taxon>Mortierellaceae</taxon>
        <taxon>Mortierella</taxon>
    </lineage>
</organism>
<dbReference type="Proteomes" id="UP000726737">
    <property type="component" value="Unassembled WGS sequence"/>
</dbReference>
<dbReference type="GO" id="GO:0019005">
    <property type="term" value="C:SCF ubiquitin ligase complex"/>
    <property type="evidence" value="ECO:0007669"/>
    <property type="project" value="TreeGrafter"/>
</dbReference>
<dbReference type="EMBL" id="JAAAJA010000588">
    <property type="protein sequence ID" value="KAG0251515.1"/>
    <property type="molecule type" value="Genomic_DNA"/>
</dbReference>
<proteinExistence type="predicted"/>
<evidence type="ECO:0000313" key="2">
    <source>
        <dbReference type="EMBL" id="KAG0251515.1"/>
    </source>
</evidence>
<dbReference type="InterPro" id="IPR001611">
    <property type="entry name" value="Leu-rich_rpt"/>
</dbReference>
<name>A0A9P6PPW5_9FUNG</name>